<dbReference type="OrthoDB" id="5290530at2"/>
<keyword evidence="6" id="KW-0378">Hydrolase</keyword>
<dbReference type="GO" id="GO:0003690">
    <property type="term" value="F:double-stranded DNA binding"/>
    <property type="evidence" value="ECO:0007669"/>
    <property type="project" value="TreeGrafter"/>
</dbReference>
<keyword evidence="6" id="KW-0269">Exonuclease</keyword>
<dbReference type="Proteomes" id="UP000005019">
    <property type="component" value="Unassembled WGS sequence"/>
</dbReference>
<evidence type="ECO:0000256" key="1">
    <source>
        <dbReference type="ARBA" id="ARBA00004453"/>
    </source>
</evidence>
<accession>F5RBT0</accession>
<keyword evidence="7" id="KW-1185">Reference proteome</keyword>
<reference evidence="6 7" key="1">
    <citation type="journal article" date="2011" name="J. Bacteriol.">
        <title>Genome sequence of Methyloversatilis universalis FAM5T, a methylotrophic representative of the order Rhodocyclales.</title>
        <authorList>
            <person name="Kittichotirat W."/>
            <person name="Good N.M."/>
            <person name="Hall R."/>
            <person name="Bringel F."/>
            <person name="Lajus A."/>
            <person name="Medigue C."/>
            <person name="Smalley N.E."/>
            <person name="Beck D."/>
            <person name="Bumgarner R."/>
            <person name="Vuilleumier S."/>
            <person name="Kalyuzhnaya M.G."/>
        </authorList>
    </citation>
    <scope>NUCLEOTIDE SEQUENCE [LARGE SCALE GENOMIC DNA]</scope>
    <source>
        <strain evidence="7">ATCC BAA-1314 / JCM 13912 / FAM5</strain>
    </source>
</reference>
<evidence type="ECO:0000256" key="5">
    <source>
        <dbReference type="ARBA" id="ARBA00023172"/>
    </source>
</evidence>
<evidence type="ECO:0000256" key="4">
    <source>
        <dbReference type="ARBA" id="ARBA00022490"/>
    </source>
</evidence>
<dbReference type="GO" id="GO:0043590">
    <property type="term" value="C:bacterial nucleoid"/>
    <property type="evidence" value="ECO:0007669"/>
    <property type="project" value="TreeGrafter"/>
</dbReference>
<keyword evidence="4" id="KW-0963">Cytoplasm</keyword>
<dbReference type="GO" id="GO:0000018">
    <property type="term" value="P:regulation of DNA recombination"/>
    <property type="evidence" value="ECO:0007669"/>
    <property type="project" value="TreeGrafter"/>
</dbReference>
<dbReference type="PANTHER" id="PTHR38103">
    <property type="entry name" value="RECOMBINATION-ASSOCIATED PROTEIN RDGC"/>
    <property type="match status" value="1"/>
</dbReference>
<evidence type="ECO:0000256" key="3">
    <source>
        <dbReference type="ARBA" id="ARBA00022296"/>
    </source>
</evidence>
<gene>
    <name evidence="6" type="ORF">METUNv1_01725</name>
</gene>
<sequence>MIRTAIAYHLPSGWPWDAAGTAELLSRRVFQPCSPSQTESSGFVPPRDQAELCHEVHGRYLVCFQVEEKLLPSAVIQEHVDIRVADIEAEQGYKPGRREVREIKDAVTRELLEMAFTRKRQTFAWICRQRGLLIVAANSANKADEMLSAMREALENMPVSLVKTALTPASAMTSWLAADEAPEHFTIDRDCKLVSSAESKAAVSYTRHALDAEEIRHHIYQGKRAEHLGLTFRDRMSFILGSELELKRIVMLDVLTESQEPTDNEIEHFDAQFLLEASEIEQAYLALINAHGGIEAPQRDDLVDRAEQERKAA</sequence>
<dbReference type="GO" id="GO:0004527">
    <property type="term" value="F:exonuclease activity"/>
    <property type="evidence" value="ECO:0007669"/>
    <property type="project" value="UniProtKB-KW"/>
</dbReference>
<dbReference type="EMBL" id="AFHG01000044">
    <property type="protein sequence ID" value="EGK71947.1"/>
    <property type="molecule type" value="Genomic_DNA"/>
</dbReference>
<name>F5RBT0_METUF</name>
<dbReference type="GO" id="GO:0006310">
    <property type="term" value="P:DNA recombination"/>
    <property type="evidence" value="ECO:0007669"/>
    <property type="project" value="UniProtKB-KW"/>
</dbReference>
<keyword evidence="5" id="KW-0233">DNA recombination</keyword>
<dbReference type="Pfam" id="PF04381">
    <property type="entry name" value="RdgC"/>
    <property type="match status" value="1"/>
</dbReference>
<evidence type="ECO:0000256" key="2">
    <source>
        <dbReference type="ARBA" id="ARBA00008657"/>
    </source>
</evidence>
<dbReference type="NCBIfam" id="NF001463">
    <property type="entry name" value="PRK00321.1-4"/>
    <property type="match status" value="1"/>
</dbReference>
<dbReference type="NCBIfam" id="NF001464">
    <property type="entry name" value="PRK00321.1-5"/>
    <property type="match status" value="1"/>
</dbReference>
<protein>
    <recommendedName>
        <fullName evidence="3">Recombination-associated protein RdgC</fullName>
    </recommendedName>
</protein>
<comment type="similarity">
    <text evidence="2">Belongs to the RdgC family.</text>
</comment>
<dbReference type="AlphaFoldDB" id="F5RBT0"/>
<dbReference type="STRING" id="1000565.METUNv1_01725"/>
<comment type="caution">
    <text evidence="6">The sequence shown here is derived from an EMBL/GenBank/DDBJ whole genome shotgun (WGS) entry which is preliminary data.</text>
</comment>
<evidence type="ECO:0000313" key="7">
    <source>
        <dbReference type="Proteomes" id="UP000005019"/>
    </source>
</evidence>
<organism evidence="6 7">
    <name type="scientific">Methyloversatilis universalis (strain ATCC BAA-1314 / DSM 25237 / JCM 13912 / CCUG 52030 / FAM5)</name>
    <dbReference type="NCBI Taxonomy" id="1000565"/>
    <lineage>
        <taxon>Bacteria</taxon>
        <taxon>Pseudomonadati</taxon>
        <taxon>Pseudomonadota</taxon>
        <taxon>Betaproteobacteria</taxon>
        <taxon>Nitrosomonadales</taxon>
        <taxon>Sterolibacteriaceae</taxon>
        <taxon>Methyloversatilis</taxon>
    </lineage>
</organism>
<proteinExistence type="inferred from homology"/>
<comment type="subcellular location">
    <subcellularLocation>
        <location evidence="1">Cytoplasm</location>
        <location evidence="1">Nucleoid</location>
    </subcellularLocation>
</comment>
<evidence type="ECO:0000313" key="6">
    <source>
        <dbReference type="EMBL" id="EGK71947.1"/>
    </source>
</evidence>
<dbReference type="PANTHER" id="PTHR38103:SF1">
    <property type="entry name" value="RECOMBINATION-ASSOCIATED PROTEIN RDGC"/>
    <property type="match status" value="1"/>
</dbReference>
<dbReference type="RefSeq" id="WP_008060771.1">
    <property type="nucleotide sequence ID" value="NZ_AFHG01000044.1"/>
</dbReference>
<dbReference type="eggNOG" id="COG2974">
    <property type="taxonomic scope" value="Bacteria"/>
</dbReference>
<keyword evidence="6" id="KW-0540">Nuclease</keyword>
<dbReference type="InterPro" id="IPR007476">
    <property type="entry name" value="RdgC"/>
</dbReference>